<dbReference type="OrthoDB" id="9813540at2"/>
<evidence type="ECO:0000313" key="3">
    <source>
        <dbReference type="Proteomes" id="UP000036756"/>
    </source>
</evidence>
<name>A0A0J8D4K7_CLOCY</name>
<keyword evidence="3" id="KW-1185">Reference proteome</keyword>
<keyword evidence="1" id="KW-0812">Transmembrane</keyword>
<dbReference type="Proteomes" id="UP000036756">
    <property type="component" value="Unassembled WGS sequence"/>
</dbReference>
<sequence length="197" mass="21801">MQRTKLEYHNHFTVRKMVIAAMFSSISIFLGITGLGFIKIPPVNATIMHVPVIIAAILEGPLVGAIVGFIFGLFSIYQAVTMPTITSFIFLNPIIAILPRVLIALSAYYVYYFISIKYPRVSIAFSSIIGTFINTFLVLLLAYIFYAERLAYVFKINSSTIGMFLAGIGFTNGIPEIIVSTLITLPVVLAINKIKKH</sequence>
<feature type="transmembrane region" description="Helical" evidence="1">
    <location>
        <begin position="20"/>
        <end position="40"/>
    </location>
</feature>
<evidence type="ECO:0000256" key="1">
    <source>
        <dbReference type="SAM" id="Phobius"/>
    </source>
</evidence>
<feature type="transmembrane region" description="Helical" evidence="1">
    <location>
        <begin position="177"/>
        <end position="194"/>
    </location>
</feature>
<dbReference type="EMBL" id="LFVU01000028">
    <property type="protein sequence ID" value="KMT21100.1"/>
    <property type="molecule type" value="Genomic_DNA"/>
</dbReference>
<dbReference type="GO" id="GO:0022857">
    <property type="term" value="F:transmembrane transporter activity"/>
    <property type="evidence" value="ECO:0007669"/>
    <property type="project" value="InterPro"/>
</dbReference>
<dbReference type="Gene3D" id="1.10.1760.20">
    <property type="match status" value="1"/>
</dbReference>
<evidence type="ECO:0000313" key="2">
    <source>
        <dbReference type="EMBL" id="KMT21100.1"/>
    </source>
</evidence>
<keyword evidence="1" id="KW-1133">Transmembrane helix</keyword>
<dbReference type="AlphaFoldDB" id="A0A0J8D4K7"/>
<feature type="transmembrane region" description="Helical" evidence="1">
    <location>
        <begin position="52"/>
        <end position="77"/>
    </location>
</feature>
<gene>
    <name evidence="2" type="ORF">CLCY_1c03340</name>
</gene>
<protein>
    <recommendedName>
        <fullName evidence="4">ECF transporter S component</fullName>
    </recommendedName>
</protein>
<accession>A0A0J8D4K7</accession>
<dbReference type="PATRIC" id="fig|1121307.3.peg.699"/>
<reference evidence="2 3" key="1">
    <citation type="submission" date="2015-06" db="EMBL/GenBank/DDBJ databases">
        <title>Draft genome sequence of the purine-degrading Clostridium cylindrosporum HC-1 (DSM 605).</title>
        <authorList>
            <person name="Poehlein A."/>
            <person name="Schiel-Bengelsdorf B."/>
            <person name="Bengelsdorf F."/>
            <person name="Daniel R."/>
            <person name="Duerre P."/>
        </authorList>
    </citation>
    <scope>NUCLEOTIDE SEQUENCE [LARGE SCALE GENOMIC DNA]</scope>
    <source>
        <strain evidence="2 3">DSM 605</strain>
    </source>
</reference>
<organism evidence="2 3">
    <name type="scientific">Clostridium cylindrosporum DSM 605</name>
    <dbReference type="NCBI Taxonomy" id="1121307"/>
    <lineage>
        <taxon>Bacteria</taxon>
        <taxon>Bacillati</taxon>
        <taxon>Bacillota</taxon>
        <taxon>Clostridia</taxon>
        <taxon>Eubacteriales</taxon>
        <taxon>Clostridiaceae</taxon>
        <taxon>Clostridium</taxon>
    </lineage>
</organism>
<comment type="caution">
    <text evidence="2">The sequence shown here is derived from an EMBL/GenBank/DDBJ whole genome shotgun (WGS) entry which is preliminary data.</text>
</comment>
<evidence type="ECO:0008006" key="4">
    <source>
        <dbReference type="Google" id="ProtNLM"/>
    </source>
</evidence>
<dbReference type="STRING" id="1121307.CLCY_1c03340"/>
<proteinExistence type="predicted"/>
<feature type="transmembrane region" description="Helical" evidence="1">
    <location>
        <begin position="89"/>
        <end position="111"/>
    </location>
</feature>
<dbReference type="InterPro" id="IPR024529">
    <property type="entry name" value="ECF_trnsprt_substrate-spec"/>
</dbReference>
<feature type="transmembrane region" description="Helical" evidence="1">
    <location>
        <begin position="123"/>
        <end position="145"/>
    </location>
</feature>
<dbReference type="RefSeq" id="WP_048571485.1">
    <property type="nucleotide sequence ID" value="NZ_LFVU01000028.1"/>
</dbReference>
<dbReference type="Pfam" id="PF12822">
    <property type="entry name" value="ECF_trnsprt"/>
    <property type="match status" value="1"/>
</dbReference>
<keyword evidence="1" id="KW-0472">Membrane</keyword>